<dbReference type="AlphaFoldDB" id="A0A397HYH5"/>
<reference evidence="2 3" key="1">
    <citation type="submission" date="2018-08" db="EMBL/GenBank/DDBJ databases">
        <title>Genome and evolution of the arbuscular mycorrhizal fungus Diversispora epigaea (formerly Glomus versiforme) and its bacterial endosymbionts.</title>
        <authorList>
            <person name="Sun X."/>
            <person name="Fei Z."/>
            <person name="Harrison M."/>
        </authorList>
    </citation>
    <scope>NUCLEOTIDE SEQUENCE [LARGE SCALE GENOMIC DNA]</scope>
    <source>
        <strain evidence="2 3">IT104</strain>
    </source>
</reference>
<feature type="coiled-coil region" evidence="1">
    <location>
        <begin position="112"/>
        <end position="139"/>
    </location>
</feature>
<proteinExistence type="predicted"/>
<dbReference type="EMBL" id="PQFF01000280">
    <property type="protein sequence ID" value="RHZ66596.1"/>
    <property type="molecule type" value="Genomic_DNA"/>
</dbReference>
<comment type="caution">
    <text evidence="2">The sequence shown here is derived from an EMBL/GenBank/DDBJ whole genome shotgun (WGS) entry which is preliminary data.</text>
</comment>
<feature type="coiled-coil region" evidence="1">
    <location>
        <begin position="180"/>
        <end position="228"/>
    </location>
</feature>
<keyword evidence="3" id="KW-1185">Reference proteome</keyword>
<name>A0A397HYH5_9GLOM</name>
<accession>A0A397HYH5</accession>
<organism evidence="2 3">
    <name type="scientific">Diversispora epigaea</name>
    <dbReference type="NCBI Taxonomy" id="1348612"/>
    <lineage>
        <taxon>Eukaryota</taxon>
        <taxon>Fungi</taxon>
        <taxon>Fungi incertae sedis</taxon>
        <taxon>Mucoromycota</taxon>
        <taxon>Glomeromycotina</taxon>
        <taxon>Glomeromycetes</taxon>
        <taxon>Diversisporales</taxon>
        <taxon>Diversisporaceae</taxon>
        <taxon>Diversispora</taxon>
    </lineage>
</organism>
<evidence type="ECO:0000313" key="2">
    <source>
        <dbReference type="EMBL" id="RHZ66596.1"/>
    </source>
</evidence>
<protein>
    <submittedName>
        <fullName evidence="2">Uncharacterized protein</fullName>
    </submittedName>
</protein>
<evidence type="ECO:0000313" key="3">
    <source>
        <dbReference type="Proteomes" id="UP000266861"/>
    </source>
</evidence>
<sequence>MPVSTTKSASTSVSALLSKLASRSIATTKSTSTSKLKSNSISTKSTCSALTLTALTPTVLTQSASSLISTRRFQESFSLDVEANKKKKTNKFEDEKTNQKIMNTLLEIKKDITGIKKEISEIHKNIDNFKEKNKEVEESYLNKIAQTVSKPFIETDMYPNIEKLKEKTKNYLNSNDPEFLAKYEKTNQKIMNTLLEIKKDITGIKKEISEIHKNIDNFKEKNKEVEESYLNKIAQTVSKPFIETDMYPNIEKLKEKTKNYLNSNDPEFLAKCNMVAKIKSAIFFTFDEDLLSNINNNATQKDIMDWKEKKEGLELGPYKPSGYPDDFKIKYPETSTWCNKILQKAFPNPDKIGKPLFTFAVRVIEIILDPDNGNIKDKIENGNIYISLSSSELFSKSEKDNNDNTNEDNEDIGVIYIDSNEENDINLFQMDNESEMK</sequence>
<keyword evidence="1" id="KW-0175">Coiled coil</keyword>
<dbReference type="Proteomes" id="UP000266861">
    <property type="component" value="Unassembled WGS sequence"/>
</dbReference>
<evidence type="ECO:0000256" key="1">
    <source>
        <dbReference type="SAM" id="Coils"/>
    </source>
</evidence>
<gene>
    <name evidence="2" type="ORF">Glove_306g24</name>
</gene>